<dbReference type="SUPFAM" id="SSF53383">
    <property type="entry name" value="PLP-dependent transferases"/>
    <property type="match status" value="1"/>
</dbReference>
<evidence type="ECO:0000313" key="8">
    <source>
        <dbReference type="EMBL" id="MBC5721526.1"/>
    </source>
</evidence>
<keyword evidence="3 6" id="KW-0032">Aminotransferase</keyword>
<dbReference type="GO" id="GO:0006520">
    <property type="term" value="P:amino acid metabolic process"/>
    <property type="evidence" value="ECO:0007669"/>
    <property type="project" value="InterPro"/>
</dbReference>
<dbReference type="GO" id="GO:0008483">
    <property type="term" value="F:transaminase activity"/>
    <property type="evidence" value="ECO:0007669"/>
    <property type="project" value="UniProtKB-KW"/>
</dbReference>
<dbReference type="InterPro" id="IPR015424">
    <property type="entry name" value="PyrdxlP-dep_Trfase"/>
</dbReference>
<protein>
    <recommendedName>
        <fullName evidence="6">Aminotransferase</fullName>
        <ecNumber evidence="6">2.6.1.-</ecNumber>
    </recommendedName>
</protein>
<sequence length="396" mass="44388">MNYDHILNEKIQGVKPSGIRKFFDILEEMTDAISLGIGEPDFVTPWHIRDAGIYSLERGHTKYTSNAGMLQLRREIAAYLNRRFDLQYDYTDQILVTVGGSEAIDLALRVLVNPGDEVIVPVPSFVCYGPLTEMAGGVPKYVELKVENNFRLTPEELKAAITDKTKVLVLPFPCNPTGGIMERKDLEAIAEVLRGSDIMVISDEIYAELTYGQRHVSPANLTDMYERTVVVNGFSKSHAMTGWRMGYVCAPKPIIAAMTKLHQFGIMSAPTTSQYAAVEAMRNGDGDIEHMREEYDRRRRYLVENLNRIGLSCFEPKGAFYVFPDIRSTGLSSEEFCERFLMEEKVAVIPGNAFGPGGEGFVRACYAASMKDIAESISRLDNFLVNLRRRQGHVGQ</sequence>
<comment type="caution">
    <text evidence="8">The sequence shown here is derived from an EMBL/GenBank/DDBJ whole genome shotgun (WGS) entry which is preliminary data.</text>
</comment>
<comment type="similarity">
    <text evidence="2 6">Belongs to the class-I pyridoxal-phosphate-dependent aminotransferase family.</text>
</comment>
<evidence type="ECO:0000256" key="5">
    <source>
        <dbReference type="ARBA" id="ARBA00022898"/>
    </source>
</evidence>
<evidence type="ECO:0000313" key="9">
    <source>
        <dbReference type="Proteomes" id="UP000628736"/>
    </source>
</evidence>
<dbReference type="AlphaFoldDB" id="A0A8J6J6I5"/>
<gene>
    <name evidence="8" type="ORF">H8S11_01620</name>
</gene>
<dbReference type="PROSITE" id="PS00105">
    <property type="entry name" value="AA_TRANSFER_CLASS_1"/>
    <property type="match status" value="1"/>
</dbReference>
<name>A0A8J6J6I5_9FIRM</name>
<keyword evidence="4 6" id="KW-0808">Transferase</keyword>
<dbReference type="Pfam" id="PF00155">
    <property type="entry name" value="Aminotran_1_2"/>
    <property type="match status" value="1"/>
</dbReference>
<proteinExistence type="inferred from homology"/>
<dbReference type="FunFam" id="3.40.640.10:FF:000033">
    <property type="entry name" value="Aspartate aminotransferase"/>
    <property type="match status" value="1"/>
</dbReference>
<dbReference type="InterPro" id="IPR004839">
    <property type="entry name" value="Aminotransferase_I/II_large"/>
</dbReference>
<keyword evidence="9" id="KW-1185">Reference proteome</keyword>
<dbReference type="InterPro" id="IPR050596">
    <property type="entry name" value="AspAT/PAT-like"/>
</dbReference>
<organism evidence="8 9">
    <name type="scientific">Flintibacter hominis</name>
    <dbReference type="NCBI Taxonomy" id="2763048"/>
    <lineage>
        <taxon>Bacteria</taxon>
        <taxon>Bacillati</taxon>
        <taxon>Bacillota</taxon>
        <taxon>Clostridia</taxon>
        <taxon>Eubacteriales</taxon>
        <taxon>Flintibacter</taxon>
    </lineage>
</organism>
<dbReference type="InterPro" id="IPR015422">
    <property type="entry name" value="PyrdxlP-dep_Trfase_small"/>
</dbReference>
<dbReference type="RefSeq" id="WP_147571445.1">
    <property type="nucleotide sequence ID" value="NZ_JACOPO010000001.1"/>
</dbReference>
<dbReference type="Proteomes" id="UP000628736">
    <property type="component" value="Unassembled WGS sequence"/>
</dbReference>
<evidence type="ECO:0000256" key="2">
    <source>
        <dbReference type="ARBA" id="ARBA00007441"/>
    </source>
</evidence>
<dbReference type="CDD" id="cd00609">
    <property type="entry name" value="AAT_like"/>
    <property type="match status" value="1"/>
</dbReference>
<dbReference type="InterPro" id="IPR004838">
    <property type="entry name" value="NHTrfase_class1_PyrdxlP-BS"/>
</dbReference>
<accession>A0A8J6J6I5</accession>
<keyword evidence="5" id="KW-0663">Pyridoxal phosphate</keyword>
<dbReference type="GO" id="GO:0030170">
    <property type="term" value="F:pyridoxal phosphate binding"/>
    <property type="evidence" value="ECO:0007669"/>
    <property type="project" value="InterPro"/>
</dbReference>
<dbReference type="EC" id="2.6.1.-" evidence="6"/>
<comment type="cofactor">
    <cofactor evidence="1 6">
        <name>pyridoxal 5'-phosphate</name>
        <dbReference type="ChEBI" id="CHEBI:597326"/>
    </cofactor>
</comment>
<evidence type="ECO:0000256" key="4">
    <source>
        <dbReference type="ARBA" id="ARBA00022679"/>
    </source>
</evidence>
<evidence type="ECO:0000256" key="1">
    <source>
        <dbReference type="ARBA" id="ARBA00001933"/>
    </source>
</evidence>
<evidence type="ECO:0000256" key="6">
    <source>
        <dbReference type="RuleBase" id="RU000481"/>
    </source>
</evidence>
<dbReference type="Gene3D" id="3.40.640.10">
    <property type="entry name" value="Type I PLP-dependent aspartate aminotransferase-like (Major domain)"/>
    <property type="match status" value="1"/>
</dbReference>
<dbReference type="EMBL" id="JACOPO010000001">
    <property type="protein sequence ID" value="MBC5721526.1"/>
    <property type="molecule type" value="Genomic_DNA"/>
</dbReference>
<dbReference type="PANTHER" id="PTHR46383">
    <property type="entry name" value="ASPARTATE AMINOTRANSFERASE"/>
    <property type="match status" value="1"/>
</dbReference>
<feature type="domain" description="Aminotransferase class I/classII large" evidence="7">
    <location>
        <begin position="31"/>
        <end position="373"/>
    </location>
</feature>
<dbReference type="InterPro" id="IPR015421">
    <property type="entry name" value="PyrdxlP-dep_Trfase_major"/>
</dbReference>
<evidence type="ECO:0000259" key="7">
    <source>
        <dbReference type="Pfam" id="PF00155"/>
    </source>
</evidence>
<dbReference type="Gene3D" id="3.90.1150.10">
    <property type="entry name" value="Aspartate Aminotransferase, domain 1"/>
    <property type="match status" value="1"/>
</dbReference>
<evidence type="ECO:0000256" key="3">
    <source>
        <dbReference type="ARBA" id="ARBA00022576"/>
    </source>
</evidence>
<dbReference type="PANTHER" id="PTHR46383:SF3">
    <property type="entry name" value="ASPARTATE AMINOTRANSFERASE-RELATED"/>
    <property type="match status" value="1"/>
</dbReference>
<reference evidence="8" key="1">
    <citation type="submission" date="2020-08" db="EMBL/GenBank/DDBJ databases">
        <title>Genome public.</title>
        <authorList>
            <person name="Liu C."/>
            <person name="Sun Q."/>
        </authorList>
    </citation>
    <scope>NUCLEOTIDE SEQUENCE</scope>
    <source>
        <strain evidence="8">NSJ-23</strain>
    </source>
</reference>